<organism evidence="1 2">
    <name type="scientific">Helicobacter jaachi</name>
    <dbReference type="NCBI Taxonomy" id="1677920"/>
    <lineage>
        <taxon>Bacteria</taxon>
        <taxon>Pseudomonadati</taxon>
        <taxon>Campylobacterota</taxon>
        <taxon>Epsilonproteobacteria</taxon>
        <taxon>Campylobacterales</taxon>
        <taxon>Helicobacteraceae</taxon>
        <taxon>Helicobacter</taxon>
    </lineage>
</organism>
<dbReference type="OrthoDB" id="9815673at2"/>
<name>A0A4U8TCY7_9HELI</name>
<sequence length="726" mass="82815">MHIFVASLQQATQKYQIDALIDELNAIKHSDIALICASKEGADLVQEIICLVRDKIFHLFSQGDICNVKYLNILLFALDSKQDTRFSVFINMAQKGLFAPQASDVENLLFIELYVLAKALAQMCDVQALMREYISLIMLIDINLPQALEHTSFIVERFEALGVQMHTLLEAIKAQSQAQVYFAYPAMRRRSILNWQLHCFWNVSHFFNHHAWLELYEIWRALFYTMLENGGVEGIDEAMYMQFFMYHMCGNNFQHQAQWARFCNEIDKVGAEYYERFALEQNIYGCAMPSSEAKSTKKRIAILRDRLVANSPYKVEYSLLSNLLQDEAFTQMYEVRIYTMKLLEKSIDDVHIIKLYEDLGVKVIDVISPFNAKGFYNSHLQKALALKNAIQNDNIHILISPNNGYGISDFILASRSAPLQIYYSHGNFVYDLSCIDVKMTHICQNKRRIMHEGYEFYGVPVKMLDRFYNPPLDSVLKERIAQARKAFGKECIIIGSIGRLVKLHSHAYWKCVIDIMQDYPQSIYVACGGGNSTLISTCIMECFTDKASGEAFLERVHFMGYVDSSVYGHIIDIWLDSFPLEQGESRIEYAAKGGLSLMMSKTPKELRLGNLKDALDKWQALPHSDGSPKTQTEYDETYALLAEYSPYFLAFSEADYITKGKALVELFATHDTQRIQILKNAAAKGRQIGDDIKSSEGVVAFKDIMALSTFTESTPSTPPMLPDSIP</sequence>
<proteinExistence type="predicted"/>
<keyword evidence="2" id="KW-1185">Reference proteome</keyword>
<dbReference type="EMBL" id="JRPR02000001">
    <property type="protein sequence ID" value="TLD97835.1"/>
    <property type="molecule type" value="Genomic_DNA"/>
</dbReference>
<dbReference type="AlphaFoldDB" id="A0A4U8TCY7"/>
<accession>A0A4U8TCY7</accession>
<reference evidence="1 2" key="1">
    <citation type="journal article" date="2014" name="Genome Announc.">
        <title>Draft genome sequences of eight enterohepatic helicobacter species isolated from both laboratory and wild rodents.</title>
        <authorList>
            <person name="Sheh A."/>
            <person name="Shen Z."/>
            <person name="Fox J.G."/>
        </authorList>
    </citation>
    <scope>NUCLEOTIDE SEQUENCE [LARGE SCALE GENOMIC DNA]</scope>
    <source>
        <strain evidence="1 2">MIT 09-6949</strain>
    </source>
</reference>
<evidence type="ECO:0000313" key="2">
    <source>
        <dbReference type="Proteomes" id="UP000029733"/>
    </source>
</evidence>
<evidence type="ECO:0000313" key="1">
    <source>
        <dbReference type="EMBL" id="TLD97835.1"/>
    </source>
</evidence>
<dbReference type="Proteomes" id="UP000029733">
    <property type="component" value="Unassembled WGS sequence"/>
</dbReference>
<gene>
    <name evidence="1" type="ORF">LS71_000110</name>
</gene>
<dbReference type="Gene3D" id="3.40.50.2000">
    <property type="entry name" value="Glycogen Phosphorylase B"/>
    <property type="match status" value="1"/>
</dbReference>
<comment type="caution">
    <text evidence="1">The sequence shown here is derived from an EMBL/GenBank/DDBJ whole genome shotgun (WGS) entry which is preliminary data.</text>
</comment>
<protein>
    <submittedName>
        <fullName evidence="1">Uncharacterized protein</fullName>
    </submittedName>
</protein>